<dbReference type="KEGG" id="spar:SPRG_17850"/>
<evidence type="ECO:0000259" key="1">
    <source>
        <dbReference type="PROSITE" id="PS50127"/>
    </source>
</evidence>
<organism evidence="2 3">
    <name type="scientific">Saprolegnia parasitica (strain CBS 223.65)</name>
    <dbReference type="NCBI Taxonomy" id="695850"/>
    <lineage>
        <taxon>Eukaryota</taxon>
        <taxon>Sar</taxon>
        <taxon>Stramenopiles</taxon>
        <taxon>Oomycota</taxon>
        <taxon>Saprolegniomycetes</taxon>
        <taxon>Saprolegniales</taxon>
        <taxon>Saprolegniaceae</taxon>
        <taxon>Saprolegnia</taxon>
    </lineage>
</organism>
<protein>
    <recommendedName>
        <fullName evidence="1">UBC core domain-containing protein</fullName>
    </recommendedName>
</protein>
<dbReference type="Gene3D" id="3.10.110.10">
    <property type="entry name" value="Ubiquitin Conjugating Enzyme"/>
    <property type="match status" value="1"/>
</dbReference>
<evidence type="ECO:0000313" key="3">
    <source>
        <dbReference type="Proteomes" id="UP000030745"/>
    </source>
</evidence>
<dbReference type="RefSeq" id="XP_012212638.1">
    <property type="nucleotide sequence ID" value="XM_012357248.1"/>
</dbReference>
<keyword evidence="3" id="KW-1185">Reference proteome</keyword>
<dbReference type="InterPro" id="IPR016135">
    <property type="entry name" value="UBQ-conjugating_enzyme/RWD"/>
</dbReference>
<sequence>MDYGRELLRRQLTELSRNPPEGVSVGLGDDENIFHWEIMLVGPPDTLYEGRFTFPRAP</sequence>
<dbReference type="EMBL" id="KK583999">
    <property type="protein sequence ID" value="KDO16656.1"/>
    <property type="molecule type" value="Genomic_DNA"/>
</dbReference>
<dbReference type="PROSITE" id="PS50127">
    <property type="entry name" value="UBC_2"/>
    <property type="match status" value="1"/>
</dbReference>
<dbReference type="SUPFAM" id="SSF54495">
    <property type="entry name" value="UBC-like"/>
    <property type="match status" value="1"/>
</dbReference>
<feature type="domain" description="UBC core" evidence="1">
    <location>
        <begin position="3"/>
        <end position="58"/>
    </location>
</feature>
<dbReference type="VEuPathDB" id="FungiDB:SPRG_17850"/>
<dbReference type="OrthoDB" id="19692at2759"/>
<dbReference type="AlphaFoldDB" id="A0A067BQS6"/>
<gene>
    <name evidence="2" type="ORF">SPRG_17850</name>
</gene>
<accession>A0A067BQS6</accession>
<reference evidence="2 3" key="1">
    <citation type="journal article" date="2013" name="PLoS Genet.">
        <title>Distinctive expansion of potential virulence genes in the genome of the oomycete fish pathogen Saprolegnia parasitica.</title>
        <authorList>
            <person name="Jiang R.H."/>
            <person name="de Bruijn I."/>
            <person name="Haas B.J."/>
            <person name="Belmonte R."/>
            <person name="Lobach L."/>
            <person name="Christie J."/>
            <person name="van den Ackerveken G."/>
            <person name="Bottin A."/>
            <person name="Bulone V."/>
            <person name="Diaz-Moreno S.M."/>
            <person name="Dumas B."/>
            <person name="Fan L."/>
            <person name="Gaulin E."/>
            <person name="Govers F."/>
            <person name="Grenville-Briggs L.J."/>
            <person name="Horner N.R."/>
            <person name="Levin J.Z."/>
            <person name="Mammella M."/>
            <person name="Meijer H.J."/>
            <person name="Morris P."/>
            <person name="Nusbaum C."/>
            <person name="Oome S."/>
            <person name="Phillips A.J."/>
            <person name="van Rooyen D."/>
            <person name="Rzeszutek E."/>
            <person name="Saraiva M."/>
            <person name="Secombes C.J."/>
            <person name="Seidl M.F."/>
            <person name="Snel B."/>
            <person name="Stassen J.H."/>
            <person name="Sykes S."/>
            <person name="Tripathy S."/>
            <person name="van den Berg H."/>
            <person name="Vega-Arreguin J.C."/>
            <person name="Wawra S."/>
            <person name="Young S.K."/>
            <person name="Zeng Q."/>
            <person name="Dieguez-Uribeondo J."/>
            <person name="Russ C."/>
            <person name="Tyler B.M."/>
            <person name="van West P."/>
        </authorList>
    </citation>
    <scope>NUCLEOTIDE SEQUENCE [LARGE SCALE GENOMIC DNA]</scope>
    <source>
        <strain evidence="2 3">CBS 223.65</strain>
    </source>
</reference>
<dbReference type="Proteomes" id="UP000030745">
    <property type="component" value="Unassembled WGS sequence"/>
</dbReference>
<dbReference type="InterPro" id="IPR000608">
    <property type="entry name" value="UBC"/>
</dbReference>
<name>A0A067BQS6_SAPPC</name>
<dbReference type="Pfam" id="PF00179">
    <property type="entry name" value="UQ_con"/>
    <property type="match status" value="1"/>
</dbReference>
<proteinExistence type="predicted"/>
<dbReference type="GeneID" id="24139378"/>
<evidence type="ECO:0000313" key="2">
    <source>
        <dbReference type="EMBL" id="KDO16656.1"/>
    </source>
</evidence>
<dbReference type="STRING" id="695850.A0A067BQS6"/>